<keyword evidence="2" id="KW-1185">Reference proteome</keyword>
<dbReference type="RefSeq" id="WP_184731691.1">
    <property type="nucleotide sequence ID" value="NZ_BMRW01000006.1"/>
</dbReference>
<evidence type="ECO:0000313" key="2">
    <source>
        <dbReference type="Proteomes" id="UP000556436"/>
    </source>
</evidence>
<dbReference type="EMBL" id="JACHJG010000002">
    <property type="protein sequence ID" value="MBB4885295.1"/>
    <property type="molecule type" value="Genomic_DNA"/>
</dbReference>
<dbReference type="SUPFAM" id="SSF55961">
    <property type="entry name" value="Bet v1-like"/>
    <property type="match status" value="1"/>
</dbReference>
<accession>A0A7W7L7Y7</accession>
<comment type="caution">
    <text evidence="1">The sequence shown here is derived from an EMBL/GenBank/DDBJ whole genome shotgun (WGS) entry which is preliminary data.</text>
</comment>
<dbReference type="Gene3D" id="3.30.530.20">
    <property type="match status" value="1"/>
</dbReference>
<dbReference type="Proteomes" id="UP000556436">
    <property type="component" value="Unassembled WGS sequence"/>
</dbReference>
<reference evidence="1 2" key="1">
    <citation type="submission" date="2020-08" db="EMBL/GenBank/DDBJ databases">
        <title>Genomic Encyclopedia of Type Strains, Phase III (KMG-III): the genomes of soil and plant-associated and newly described type strains.</title>
        <authorList>
            <person name="Whitman W."/>
        </authorList>
    </citation>
    <scope>NUCLEOTIDE SEQUENCE [LARGE SCALE GENOMIC DNA]</scope>
    <source>
        <strain evidence="1 2">CECT 3265</strain>
    </source>
</reference>
<dbReference type="InterPro" id="IPR019587">
    <property type="entry name" value="Polyketide_cyclase/dehydratase"/>
</dbReference>
<proteinExistence type="predicted"/>
<evidence type="ECO:0000313" key="1">
    <source>
        <dbReference type="EMBL" id="MBB4885295.1"/>
    </source>
</evidence>
<dbReference type="CDD" id="cd07812">
    <property type="entry name" value="SRPBCC"/>
    <property type="match status" value="1"/>
</dbReference>
<protein>
    <submittedName>
        <fullName evidence="1">Uncharacterized protein YndB with AHSA1/START domain</fullName>
    </submittedName>
</protein>
<gene>
    <name evidence="1" type="ORF">FHS38_001323</name>
</gene>
<dbReference type="InterPro" id="IPR023393">
    <property type="entry name" value="START-like_dom_sf"/>
</dbReference>
<organism evidence="1 2">
    <name type="scientific">Streptomyces netropsis</name>
    <name type="common">Streptoverticillium netropsis</name>
    <dbReference type="NCBI Taxonomy" id="55404"/>
    <lineage>
        <taxon>Bacteria</taxon>
        <taxon>Bacillati</taxon>
        <taxon>Actinomycetota</taxon>
        <taxon>Actinomycetes</taxon>
        <taxon>Kitasatosporales</taxon>
        <taxon>Streptomycetaceae</taxon>
        <taxon>Streptomyces</taxon>
    </lineage>
</organism>
<dbReference type="Pfam" id="PF10604">
    <property type="entry name" value="Polyketide_cyc2"/>
    <property type="match status" value="1"/>
</dbReference>
<dbReference type="AlphaFoldDB" id="A0A7W7L7Y7"/>
<sequence length="176" mass="19259">MRYADGPSVHSDIHIDAPPSEVWALVTDIHLPARLSPELQRVEWLDGATETTLGARFAGHNRHPLVGEWRTVSHVVELTDERLFTWAVTDADGRFGEPVTDPAGRLATWRFELSPEAGGTLLRQSAELGPARSGVSLAIERKPEAEEAIVAARLKDLRSGIEATLNGVKDIAEGRR</sequence>
<name>A0A7W7L7Y7_STRNE</name>